<dbReference type="InterPro" id="IPR023375">
    <property type="entry name" value="ADC_dom_sf"/>
</dbReference>
<protein>
    <recommendedName>
        <fullName evidence="3">Acetoacetate decarboxylase</fullName>
    </recommendedName>
</protein>
<reference evidence="1 2" key="2">
    <citation type="submission" date="2020-06" db="EMBL/GenBank/DDBJ databases">
        <title>Antribacter stalactiti gen. nov., sp. nov., a new member of the family Nacardiaceae isolated from a cave.</title>
        <authorList>
            <person name="Kim I.S."/>
        </authorList>
    </citation>
    <scope>NUCLEOTIDE SEQUENCE [LARGE SCALE GENOMIC DNA]</scope>
    <source>
        <strain evidence="1 2">YC2-7</strain>
    </source>
</reference>
<gene>
    <name evidence="1" type="ORF">FGL95_06840</name>
</gene>
<sequence>MIRTELAVAGVPETDLPADLLTRLPENLSGAPWECTAQSLVWSGRGGHAARAALPTRLRELVDPLAVVGGMVRYTDTPVGAYDEVLGIVGHRQGLSIRGSVAFMAVDSAVSLVGGRTNWAMPKTLAEFNGEIGNGATMTASSAVGSSWRVSATPRILGPGVPFATRLKTVQQFADGSIATSVLSAKGKLRPALIAVEVESDGPLPTWLRKGRHLGAVVDSMTFTLGVPQ</sequence>
<reference evidence="1 2" key="1">
    <citation type="submission" date="2019-05" db="EMBL/GenBank/DDBJ databases">
        <authorList>
            <person name="Lee S.D."/>
        </authorList>
    </citation>
    <scope>NUCLEOTIDE SEQUENCE [LARGE SCALE GENOMIC DNA]</scope>
    <source>
        <strain evidence="1 2">YC2-7</strain>
    </source>
</reference>
<dbReference type="RefSeq" id="WP_169585483.1">
    <property type="nucleotide sequence ID" value="NZ_VCQU01000002.1"/>
</dbReference>
<keyword evidence="2" id="KW-1185">Reference proteome</keyword>
<dbReference type="Gene3D" id="2.40.400.10">
    <property type="entry name" value="Acetoacetate decarboxylase-like"/>
    <property type="match status" value="1"/>
</dbReference>
<evidence type="ECO:0000313" key="1">
    <source>
        <dbReference type="EMBL" id="NMN94750.1"/>
    </source>
</evidence>
<accession>A0A848KF01</accession>
<comment type="caution">
    <text evidence="1">The sequence shown here is derived from an EMBL/GenBank/DDBJ whole genome shotgun (WGS) entry which is preliminary data.</text>
</comment>
<evidence type="ECO:0008006" key="3">
    <source>
        <dbReference type="Google" id="ProtNLM"/>
    </source>
</evidence>
<organism evidence="1 2">
    <name type="scientific">Antrihabitans stalactiti</name>
    <dbReference type="NCBI Taxonomy" id="2584121"/>
    <lineage>
        <taxon>Bacteria</taxon>
        <taxon>Bacillati</taxon>
        <taxon>Actinomycetota</taxon>
        <taxon>Actinomycetes</taxon>
        <taxon>Mycobacteriales</taxon>
        <taxon>Nocardiaceae</taxon>
        <taxon>Antrihabitans</taxon>
    </lineage>
</organism>
<name>A0A848KF01_9NOCA</name>
<dbReference type="EMBL" id="VCQU01000002">
    <property type="protein sequence ID" value="NMN94750.1"/>
    <property type="molecule type" value="Genomic_DNA"/>
</dbReference>
<dbReference type="GO" id="GO:0016829">
    <property type="term" value="F:lyase activity"/>
    <property type="evidence" value="ECO:0007669"/>
    <property type="project" value="InterPro"/>
</dbReference>
<dbReference type="Proteomes" id="UP000535543">
    <property type="component" value="Unassembled WGS sequence"/>
</dbReference>
<dbReference type="InterPro" id="IPR010451">
    <property type="entry name" value="Acetoacetate_decarboxylase"/>
</dbReference>
<dbReference type="AlphaFoldDB" id="A0A848KF01"/>
<evidence type="ECO:0000313" key="2">
    <source>
        <dbReference type="Proteomes" id="UP000535543"/>
    </source>
</evidence>
<dbReference type="SUPFAM" id="SSF160104">
    <property type="entry name" value="Acetoacetate decarboxylase-like"/>
    <property type="match status" value="1"/>
</dbReference>
<proteinExistence type="predicted"/>
<dbReference type="Pfam" id="PF06314">
    <property type="entry name" value="ADC"/>
    <property type="match status" value="1"/>
</dbReference>